<feature type="domain" description="Glycosyl transferase family 3" evidence="6">
    <location>
        <begin position="75"/>
        <end position="328"/>
    </location>
</feature>
<proteinExistence type="inferred from homology"/>
<feature type="binding site" evidence="5">
    <location>
        <begin position="84"/>
        <end position="85"/>
    </location>
    <ligand>
        <name>5-phospho-alpha-D-ribose 1-diphosphate</name>
        <dbReference type="ChEBI" id="CHEBI:58017"/>
    </ligand>
</feature>
<dbReference type="AlphaFoldDB" id="A0A8J3NQU6"/>
<keyword evidence="9" id="KW-1185">Reference proteome</keyword>
<evidence type="ECO:0000256" key="5">
    <source>
        <dbReference type="HAMAP-Rule" id="MF_00211"/>
    </source>
</evidence>
<dbReference type="Gene3D" id="3.40.1030.10">
    <property type="entry name" value="Nucleoside phosphorylase/phosphoribosyltransferase catalytic domain"/>
    <property type="match status" value="1"/>
</dbReference>
<dbReference type="UniPathway" id="UPA00035">
    <property type="reaction ID" value="UER00041"/>
</dbReference>
<dbReference type="SUPFAM" id="SSF47648">
    <property type="entry name" value="Nucleoside phosphorylase/phosphoribosyltransferase N-terminal domain"/>
    <property type="match status" value="1"/>
</dbReference>
<dbReference type="Proteomes" id="UP000619293">
    <property type="component" value="Unassembled WGS sequence"/>
</dbReference>
<evidence type="ECO:0000259" key="6">
    <source>
        <dbReference type="Pfam" id="PF00591"/>
    </source>
</evidence>
<evidence type="ECO:0000256" key="3">
    <source>
        <dbReference type="ARBA" id="ARBA00022822"/>
    </source>
</evidence>
<comment type="similarity">
    <text evidence="5">Belongs to the anthranilate phosphoribosyltransferase family.</text>
</comment>
<evidence type="ECO:0000313" key="9">
    <source>
        <dbReference type="Proteomes" id="UP000619293"/>
    </source>
</evidence>
<evidence type="ECO:0000259" key="7">
    <source>
        <dbReference type="Pfam" id="PF02885"/>
    </source>
</evidence>
<reference evidence="8 9" key="1">
    <citation type="submission" date="2021-01" db="EMBL/GenBank/DDBJ databases">
        <title>Whole genome shotgun sequence of Catellatospora chokoriensis NBRC 107358.</title>
        <authorList>
            <person name="Komaki H."/>
            <person name="Tamura T."/>
        </authorList>
    </citation>
    <scope>NUCLEOTIDE SEQUENCE [LARGE SCALE GENOMIC DNA]</scope>
    <source>
        <strain evidence="8 9">NBRC 107358</strain>
    </source>
</reference>
<dbReference type="InterPro" id="IPR005940">
    <property type="entry name" value="Anthranilate_Pribosyl_Tfrase"/>
</dbReference>
<dbReference type="GO" id="GO:0000162">
    <property type="term" value="P:L-tryptophan biosynthetic process"/>
    <property type="evidence" value="ECO:0007669"/>
    <property type="project" value="UniProtKB-UniRule"/>
</dbReference>
<keyword evidence="5" id="KW-0460">Magnesium</keyword>
<feature type="domain" description="Glycosyl transferase family 3 N-terminal" evidence="7">
    <location>
        <begin position="6"/>
        <end position="67"/>
    </location>
</feature>
<dbReference type="RefSeq" id="WP_191838215.1">
    <property type="nucleotide sequence ID" value="NZ_BAAALB010000003.1"/>
</dbReference>
<comment type="function">
    <text evidence="5">Catalyzes the transfer of the phosphoribosyl group of 5-phosphorylribose-1-pyrophosphate (PRPP) to anthranilate to yield N-(5'-phosphoribosyl)-anthranilate (PRA).</text>
</comment>
<feature type="binding site" evidence="5">
    <location>
        <position position="168"/>
    </location>
    <ligand>
        <name>anthranilate</name>
        <dbReference type="ChEBI" id="CHEBI:16567"/>
        <label>2</label>
    </ligand>
</feature>
<dbReference type="InterPro" id="IPR036320">
    <property type="entry name" value="Glycosyl_Trfase_fam3_N_dom_sf"/>
</dbReference>
<feature type="binding site" evidence="5">
    <location>
        <position position="122"/>
    </location>
    <ligand>
        <name>5-phospho-alpha-D-ribose 1-diphosphate</name>
        <dbReference type="ChEBI" id="CHEBI:58017"/>
    </ligand>
</feature>
<feature type="binding site" evidence="5">
    <location>
        <position position="93"/>
    </location>
    <ligand>
        <name>Mg(2+)</name>
        <dbReference type="ChEBI" id="CHEBI:18420"/>
        <label>1</label>
    </ligand>
</feature>
<dbReference type="GO" id="GO:0005829">
    <property type="term" value="C:cytosol"/>
    <property type="evidence" value="ECO:0007669"/>
    <property type="project" value="TreeGrafter"/>
</dbReference>
<sequence>MTTWTTILTTLLAGGDLTAAESAWAMTQIVRGEATPVQLAAYLVALRAKGETAVEVAGAADALLAHAVPVTLPGPAVDIVGTGGDGTGAVNISTMAAIVVAATGLTVVKHGGRAASSTSAGSGDVIERLGIPLDLPPAQVVKVAERAGITYLFAPAFHAGMRHAGPVRRELGVPTIFNVLAPLINPARPAYALVGVADPRFVAVLAYVLAARGCQALVVRGDDGLDKLSTSTVSQVVEVRDGQVRHTVLDPQRFGIARSAPGALRGGDAAANAAVVHALVGGEHGPVRDAVLLNAAAACATTVGDGDLDDRIAAALLRCADAIDTGAAASTLQRWIGAATS</sequence>
<dbReference type="InterPro" id="IPR017459">
    <property type="entry name" value="Glycosyl_Trfase_fam3_N_dom"/>
</dbReference>
<dbReference type="PANTHER" id="PTHR43285:SF2">
    <property type="entry name" value="ANTHRANILATE PHOSPHORIBOSYLTRANSFERASE"/>
    <property type="match status" value="1"/>
</dbReference>
<dbReference type="HAMAP" id="MF_00211">
    <property type="entry name" value="TrpD"/>
    <property type="match status" value="1"/>
</dbReference>
<evidence type="ECO:0000256" key="1">
    <source>
        <dbReference type="ARBA" id="ARBA00022676"/>
    </source>
</evidence>
<dbReference type="NCBIfam" id="TIGR01245">
    <property type="entry name" value="trpD"/>
    <property type="match status" value="1"/>
</dbReference>
<keyword evidence="5" id="KW-0479">Metal-binding</keyword>
<keyword evidence="2 5" id="KW-0808">Transferase</keyword>
<evidence type="ECO:0000256" key="4">
    <source>
        <dbReference type="ARBA" id="ARBA00023141"/>
    </source>
</evidence>
<evidence type="ECO:0000256" key="2">
    <source>
        <dbReference type="ARBA" id="ARBA00022679"/>
    </source>
</evidence>
<feature type="binding site" evidence="5">
    <location>
        <position position="81"/>
    </location>
    <ligand>
        <name>anthranilate</name>
        <dbReference type="ChEBI" id="CHEBI:16567"/>
        <label>1</label>
    </ligand>
</feature>
<comment type="cofactor">
    <cofactor evidence="5">
        <name>Mg(2+)</name>
        <dbReference type="ChEBI" id="CHEBI:18420"/>
    </cofactor>
    <text evidence="5">Binds 2 magnesium ions per monomer.</text>
</comment>
<comment type="pathway">
    <text evidence="5">Amino-acid biosynthesis; L-tryptophan biosynthesis; L-tryptophan from chorismate: step 2/5.</text>
</comment>
<dbReference type="InterPro" id="IPR035902">
    <property type="entry name" value="Nuc_phospho_transferase"/>
</dbReference>
<feature type="binding site" evidence="5">
    <location>
        <position position="226"/>
    </location>
    <ligand>
        <name>Mg(2+)</name>
        <dbReference type="ChEBI" id="CHEBI:18420"/>
        <label>2</label>
    </ligand>
</feature>
<dbReference type="GO" id="GO:0000287">
    <property type="term" value="F:magnesium ion binding"/>
    <property type="evidence" value="ECO:0007669"/>
    <property type="project" value="UniProtKB-UniRule"/>
</dbReference>
<keyword evidence="3 5" id="KW-0822">Tryptophan biosynthesis</keyword>
<dbReference type="SUPFAM" id="SSF52418">
    <property type="entry name" value="Nucleoside phosphorylase/phosphoribosyltransferase catalytic domain"/>
    <property type="match status" value="1"/>
</dbReference>
<dbReference type="EC" id="2.4.2.18" evidence="5"/>
<dbReference type="InterPro" id="IPR000312">
    <property type="entry name" value="Glycosyl_Trfase_fam3"/>
</dbReference>
<dbReference type="Pfam" id="PF00591">
    <property type="entry name" value="Glycos_transf_3"/>
    <property type="match status" value="1"/>
</dbReference>
<comment type="caution">
    <text evidence="5">Lacks conserved residue(s) required for the propagation of feature annotation.</text>
</comment>
<comment type="catalytic activity">
    <reaction evidence="5">
        <text>N-(5-phospho-beta-D-ribosyl)anthranilate + diphosphate = 5-phospho-alpha-D-ribose 1-diphosphate + anthranilate</text>
        <dbReference type="Rhea" id="RHEA:11768"/>
        <dbReference type="ChEBI" id="CHEBI:16567"/>
        <dbReference type="ChEBI" id="CHEBI:18277"/>
        <dbReference type="ChEBI" id="CHEBI:33019"/>
        <dbReference type="ChEBI" id="CHEBI:58017"/>
        <dbReference type="EC" id="2.4.2.18"/>
    </reaction>
</comment>
<protein>
    <recommendedName>
        <fullName evidence="5">Anthranilate phosphoribosyltransferase</fullName>
        <ecNumber evidence="5">2.4.2.18</ecNumber>
    </recommendedName>
</protein>
<dbReference type="Gene3D" id="1.20.970.10">
    <property type="entry name" value="Transferase, Pyrimidine Nucleoside Phosphorylase, Chain C"/>
    <property type="match status" value="1"/>
</dbReference>
<feature type="binding site" evidence="5">
    <location>
        <position position="81"/>
    </location>
    <ligand>
        <name>5-phospho-alpha-D-ribose 1-diphosphate</name>
        <dbReference type="ChEBI" id="CHEBI:58017"/>
    </ligand>
</feature>
<dbReference type="PANTHER" id="PTHR43285">
    <property type="entry name" value="ANTHRANILATE PHOSPHORIBOSYLTRANSFERASE"/>
    <property type="match status" value="1"/>
</dbReference>
<keyword evidence="4 5" id="KW-0057">Aromatic amino acid biosynthesis</keyword>
<keyword evidence="5" id="KW-0028">Amino-acid biosynthesis</keyword>
<dbReference type="Pfam" id="PF02885">
    <property type="entry name" value="Glycos_trans_3N"/>
    <property type="match status" value="1"/>
</dbReference>
<dbReference type="GO" id="GO:0004048">
    <property type="term" value="F:anthranilate phosphoribosyltransferase activity"/>
    <property type="evidence" value="ECO:0007669"/>
    <property type="project" value="UniProtKB-UniRule"/>
</dbReference>
<gene>
    <name evidence="5 8" type="primary">trpD</name>
    <name evidence="8" type="ORF">Cch02nite_23150</name>
</gene>
<organism evidence="8 9">
    <name type="scientific">Catellatospora chokoriensis</name>
    <dbReference type="NCBI Taxonomy" id="310353"/>
    <lineage>
        <taxon>Bacteria</taxon>
        <taxon>Bacillati</taxon>
        <taxon>Actinomycetota</taxon>
        <taxon>Actinomycetes</taxon>
        <taxon>Micromonosporales</taxon>
        <taxon>Micromonosporaceae</taxon>
        <taxon>Catellatospora</taxon>
    </lineage>
</organism>
<feature type="binding site" evidence="5">
    <location>
        <begin position="109"/>
        <end position="117"/>
    </location>
    <ligand>
        <name>5-phospho-alpha-D-ribose 1-diphosphate</name>
        <dbReference type="ChEBI" id="CHEBI:58017"/>
    </ligand>
</feature>
<keyword evidence="1 5" id="KW-0328">Glycosyltransferase</keyword>
<name>A0A8J3NQU6_9ACTN</name>
<evidence type="ECO:0000313" key="8">
    <source>
        <dbReference type="EMBL" id="GIF88871.1"/>
    </source>
</evidence>
<accession>A0A8J3NQU6</accession>
<feature type="binding site" evidence="5">
    <location>
        <begin position="91"/>
        <end position="94"/>
    </location>
    <ligand>
        <name>5-phospho-alpha-D-ribose 1-diphosphate</name>
        <dbReference type="ChEBI" id="CHEBI:58017"/>
    </ligand>
</feature>
<comment type="subunit">
    <text evidence="5">Homodimer.</text>
</comment>
<dbReference type="EMBL" id="BONG01000011">
    <property type="protein sequence ID" value="GIF88871.1"/>
    <property type="molecule type" value="Genomic_DNA"/>
</dbReference>
<comment type="caution">
    <text evidence="8">The sequence shown here is derived from an EMBL/GenBank/DDBJ whole genome shotgun (WGS) entry which is preliminary data.</text>
</comment>